<evidence type="ECO:0000313" key="3">
    <source>
        <dbReference type="Proteomes" id="UP000002035"/>
    </source>
</evidence>
<dbReference type="EMBL" id="DS995704">
    <property type="protein sequence ID" value="EEQ31389.1"/>
    <property type="molecule type" value="Genomic_DNA"/>
</dbReference>
<sequence length="1091" mass="122709">MEGKVLGVDLDHPLRVVDDFLAIASQDACKVPSHFALVRYEKYKNTGNIGDINDAIKYVRLAVQWTPEGHPLMASRLNNLGIMLMGRYEGTGGISDLEEAIEVTRQVITFSENHPELAGFLTNLGNQLGFHYDKTGEMKSLEEAISISRRAVELDLSGPNRPMLLNNLSNWLSERYKRIGEIQDLEVAIRLTRQAIELTPEGHPDKRRIWLSNLGNQLENRYIRIGDVADLEAAIQITRQTLMDTPESRPERARIMNDLGNKLESRYERTGNMQDIEEAIQLGRMAIKSTPNRHPGLPRRLNDLANKLENRYMRTGEKQDINESIQLSQKAVNLCPNDLPARVGWLANLAMKLKNRYERTGELLDLNRAIRAARSSVDRSPDNHPEHAEHLNNLANLLERQYERTDDIRSIEEAIQISRQAVDLTPDDHPDRAIFLTNLGNRLSHIYRRNREAQTLEEAICLTRQAVELIPKDASSRPSYLNNLGNKLKARYQSVGDIPDLDEAIQLIEQAIDLTPANHPNQVAYLINLGNHIECRYERTLLRQDLARACGIFFRAWNCQNGIPFHRLRAASRLLKLLPLQGEFAIAAQLAKRAIDHLPIINSRSLDLQDRQFVVSMFAGIAADACSLFLDSQKPDKALQSLESGRAVIIGQLVDDRSDISGISKLCPELGNSYRSLLEEVNKPHDDGAPDLEQHVQRRRTAVKELDACIQKIRTLPGYQRYLLSQNIAEMQKCAADGNIIIVNVTTIRSDAIVVTSTSVRIVRLPMMAASEAQPWLQKQWNGSKVERGKKNKEYLGYLSWLWRVCVSPILKHINGFMEPLKEEPPRVWWIGSGLASSMPFHAAGDYSSGLTDNAYYTTLSSYTPSIKALTHSRSGLSSKDDINGHFLIATMGTTPGLVKLPGVSTEKDGVVQALDGVITPKQLTQPSTDEILKTLDDCAFVHFACHGYTDQTDPSSSGLIFQKNDGSDLKQDIMTVRDLSKINLKNARIAYLSACSTAENRVAKLIDEEIHVVTGFQVAGFRHVIGCLWPSIDRVCAEVARGFYSSLFRNRNTQWGDRDASKALRESVMEVWTTDLKRPLNWAQFVHYGP</sequence>
<protein>
    <recommendedName>
        <fullName evidence="1">CHAT domain-containing protein</fullName>
    </recommendedName>
</protein>
<dbReference type="STRING" id="554155.C5FP73"/>
<dbReference type="GeneID" id="9224541"/>
<keyword evidence="3" id="KW-1185">Reference proteome</keyword>
<dbReference type="Pfam" id="PF12770">
    <property type="entry name" value="CHAT"/>
    <property type="match status" value="1"/>
</dbReference>
<accession>C5FP73</accession>
<dbReference type="OrthoDB" id="9991317at2759"/>
<dbReference type="AlphaFoldDB" id="C5FP73"/>
<dbReference type="PANTHER" id="PTHR19959">
    <property type="entry name" value="KINESIN LIGHT CHAIN"/>
    <property type="match status" value="1"/>
</dbReference>
<dbReference type="SUPFAM" id="SSF81901">
    <property type="entry name" value="HCP-like"/>
    <property type="match status" value="1"/>
</dbReference>
<name>C5FP73_ARTOC</name>
<dbReference type="Proteomes" id="UP000002035">
    <property type="component" value="Unassembled WGS sequence"/>
</dbReference>
<dbReference type="Pfam" id="PF13374">
    <property type="entry name" value="TPR_10"/>
    <property type="match status" value="3"/>
</dbReference>
<dbReference type="HOGENOM" id="CLU_001305_0_0_1"/>
<dbReference type="InterPro" id="IPR024983">
    <property type="entry name" value="CHAT_dom"/>
</dbReference>
<dbReference type="SUPFAM" id="SSF48452">
    <property type="entry name" value="TPR-like"/>
    <property type="match status" value="2"/>
</dbReference>
<organism evidence="2 3">
    <name type="scientific">Arthroderma otae (strain ATCC MYA-4605 / CBS 113480)</name>
    <name type="common">Microsporum canis</name>
    <dbReference type="NCBI Taxonomy" id="554155"/>
    <lineage>
        <taxon>Eukaryota</taxon>
        <taxon>Fungi</taxon>
        <taxon>Dikarya</taxon>
        <taxon>Ascomycota</taxon>
        <taxon>Pezizomycotina</taxon>
        <taxon>Eurotiomycetes</taxon>
        <taxon>Eurotiomycetidae</taxon>
        <taxon>Onygenales</taxon>
        <taxon>Arthrodermataceae</taxon>
        <taxon>Microsporum</taxon>
    </lineage>
</organism>
<dbReference type="RefSeq" id="XP_002846471.1">
    <property type="nucleotide sequence ID" value="XM_002846425.1"/>
</dbReference>
<dbReference type="eggNOG" id="KOG4626">
    <property type="taxonomic scope" value="Eukaryota"/>
</dbReference>
<reference evidence="3" key="1">
    <citation type="journal article" date="2012" name="MBio">
        <title>Comparative genome analysis of Trichophyton rubrum and related dermatophytes reveals candidate genes involved in infection.</title>
        <authorList>
            <person name="Martinez D.A."/>
            <person name="Oliver B.G."/>
            <person name="Graeser Y."/>
            <person name="Goldberg J.M."/>
            <person name="Li W."/>
            <person name="Martinez-Rossi N.M."/>
            <person name="Monod M."/>
            <person name="Shelest E."/>
            <person name="Barton R.C."/>
            <person name="Birch E."/>
            <person name="Brakhage A.A."/>
            <person name="Chen Z."/>
            <person name="Gurr S.J."/>
            <person name="Heiman D."/>
            <person name="Heitman J."/>
            <person name="Kosti I."/>
            <person name="Rossi A."/>
            <person name="Saif S."/>
            <person name="Samalova M."/>
            <person name="Saunders C.W."/>
            <person name="Shea T."/>
            <person name="Summerbell R.C."/>
            <person name="Xu J."/>
            <person name="Young S."/>
            <person name="Zeng Q."/>
            <person name="Birren B.W."/>
            <person name="Cuomo C.A."/>
            <person name="White T.C."/>
        </authorList>
    </citation>
    <scope>NUCLEOTIDE SEQUENCE [LARGE SCALE GENOMIC DNA]</scope>
    <source>
        <strain evidence="3">ATCC MYA-4605 / CBS 113480</strain>
    </source>
</reference>
<dbReference type="PANTHER" id="PTHR19959:SF119">
    <property type="entry name" value="FUNGAL LIPASE-LIKE DOMAIN-CONTAINING PROTEIN"/>
    <property type="match status" value="1"/>
</dbReference>
<proteinExistence type="predicted"/>
<evidence type="ECO:0000313" key="2">
    <source>
        <dbReference type="EMBL" id="EEQ31389.1"/>
    </source>
</evidence>
<evidence type="ECO:0000259" key="1">
    <source>
        <dbReference type="Pfam" id="PF12770"/>
    </source>
</evidence>
<dbReference type="Gene3D" id="1.25.40.10">
    <property type="entry name" value="Tetratricopeptide repeat domain"/>
    <property type="match status" value="3"/>
</dbReference>
<dbReference type="OMA" id="NAVEHFS"/>
<gene>
    <name evidence="2" type="ORF">MCYG_04208</name>
</gene>
<dbReference type="InterPro" id="IPR011990">
    <property type="entry name" value="TPR-like_helical_dom_sf"/>
</dbReference>
<dbReference type="VEuPathDB" id="FungiDB:MCYG_04208"/>
<feature type="domain" description="CHAT" evidence="1">
    <location>
        <begin position="798"/>
        <end position="1090"/>
    </location>
</feature>